<keyword evidence="2" id="KW-0863">Zinc-finger</keyword>
<evidence type="ECO:0000256" key="3">
    <source>
        <dbReference type="ARBA" id="ARBA00022833"/>
    </source>
</evidence>
<evidence type="ECO:0000256" key="7">
    <source>
        <dbReference type="ARBA" id="ARBA00023170"/>
    </source>
</evidence>
<dbReference type="GO" id="GO:0003700">
    <property type="term" value="F:DNA-binding transcription factor activity"/>
    <property type="evidence" value="ECO:0007669"/>
    <property type="project" value="InterPro"/>
</dbReference>
<dbReference type="InterPro" id="IPR050200">
    <property type="entry name" value="Nuclear_hormone_rcpt_NR3"/>
</dbReference>
<dbReference type="GO" id="GO:0008270">
    <property type="term" value="F:zinc ion binding"/>
    <property type="evidence" value="ECO:0007669"/>
    <property type="project" value="UniProtKB-KW"/>
</dbReference>
<evidence type="ECO:0000313" key="12">
    <source>
        <dbReference type="Proteomes" id="UP000001307"/>
    </source>
</evidence>
<evidence type="ECO:0000256" key="1">
    <source>
        <dbReference type="ARBA" id="ARBA00022723"/>
    </source>
</evidence>
<dbReference type="PRINTS" id="PR00047">
    <property type="entry name" value="STROIDFINGER"/>
</dbReference>
<keyword evidence="12" id="KW-1185">Reference proteome</keyword>
<evidence type="ECO:0000256" key="2">
    <source>
        <dbReference type="ARBA" id="ARBA00022771"/>
    </source>
</evidence>
<proteinExistence type="predicted"/>
<accession>E4WTY2</accession>
<dbReference type="PANTHER" id="PTHR48092">
    <property type="entry name" value="KNIRPS-RELATED PROTEIN-RELATED"/>
    <property type="match status" value="1"/>
</dbReference>
<sequence>MSRNTNNGTLPRWSCVELEIIEQNAQCTLKRKVRQIIFGNIYVSETALKQQQPIRIQGNNVKYGDIVTFLDNRRVASGGFVCSQVNFPNFGAEDIISELINQENEIRQFAIINNCASENDSLFLTICKCYKFLNQRLLESSFENGQNSRNGQKTTSIFSSPVIAQTSFADKLKNMSQNHQSQTSESQNPKTVNNDDTVKVEIFDDDDQPVISNFGSLNQLQMSGQMTSQFGMSQQFNQLQPGPNPFQINSSASYEPPALQLAERKMKLTDLAVSALGESDAMKRRKEELLGDYELCVVCGDVSTGVHYGAETCEGCKGFFRRITQNNLTPRLCSNDNRCIKRINRRNRTQCPSCRFAKCVQVRILYDLKFEKCHPKLVYLTPNGPKFGNAFFLILNSKKLTPNYPEFVNLKIPKNQ</sequence>
<evidence type="ECO:0000256" key="5">
    <source>
        <dbReference type="ARBA" id="ARBA00023125"/>
    </source>
</evidence>
<dbReference type="PROSITE" id="PS00031">
    <property type="entry name" value="NUCLEAR_REC_DBD_1"/>
    <property type="match status" value="1"/>
</dbReference>
<dbReference type="PROSITE" id="PS51030">
    <property type="entry name" value="NUCLEAR_REC_DBD_2"/>
    <property type="match status" value="1"/>
</dbReference>
<dbReference type="EMBL" id="FN653016">
    <property type="protein sequence ID" value="CBY07124.1"/>
    <property type="molecule type" value="Genomic_DNA"/>
</dbReference>
<reference evidence="11" key="1">
    <citation type="journal article" date="2010" name="Science">
        <title>Plasticity of animal genome architecture unmasked by rapid evolution of a pelagic tunicate.</title>
        <authorList>
            <person name="Denoeud F."/>
            <person name="Henriet S."/>
            <person name="Mungpakdee S."/>
            <person name="Aury J.M."/>
            <person name="Da Silva C."/>
            <person name="Brinkmann H."/>
            <person name="Mikhaleva J."/>
            <person name="Olsen L.C."/>
            <person name="Jubin C."/>
            <person name="Canestro C."/>
            <person name="Bouquet J.M."/>
            <person name="Danks G."/>
            <person name="Poulain J."/>
            <person name="Campsteijn C."/>
            <person name="Adamski M."/>
            <person name="Cross I."/>
            <person name="Yadetie F."/>
            <person name="Muffato M."/>
            <person name="Louis A."/>
            <person name="Butcher S."/>
            <person name="Tsagkogeorga G."/>
            <person name="Konrad A."/>
            <person name="Singh S."/>
            <person name="Jensen M.F."/>
            <person name="Cong E.H."/>
            <person name="Eikeseth-Otteraa H."/>
            <person name="Noel B."/>
            <person name="Anthouard V."/>
            <person name="Porcel B.M."/>
            <person name="Kachouri-Lafond R."/>
            <person name="Nishino A."/>
            <person name="Ugolini M."/>
            <person name="Chourrout P."/>
            <person name="Nishida H."/>
            <person name="Aasland R."/>
            <person name="Huzurbazar S."/>
            <person name="Westhof E."/>
            <person name="Delsuc F."/>
            <person name="Lehrach H."/>
            <person name="Reinhardt R."/>
            <person name="Weissenbach J."/>
            <person name="Roy S.W."/>
            <person name="Artiguenave F."/>
            <person name="Postlethwait J.H."/>
            <person name="Manak J.R."/>
            <person name="Thompson E.M."/>
            <person name="Jaillon O."/>
            <person name="Du Pasquier L."/>
            <person name="Boudinot P."/>
            <person name="Liberles D.A."/>
            <person name="Volff J.N."/>
            <person name="Philippe H."/>
            <person name="Lenhard B."/>
            <person name="Roest Crollius H."/>
            <person name="Wincker P."/>
            <person name="Chourrout D."/>
        </authorList>
    </citation>
    <scope>NUCLEOTIDE SEQUENCE [LARGE SCALE GENOMIC DNA]</scope>
</reference>
<dbReference type="SUPFAM" id="SSF57716">
    <property type="entry name" value="Glucocorticoid receptor-like (DNA-binding domain)"/>
    <property type="match status" value="1"/>
</dbReference>
<dbReference type="InParanoid" id="E4WTY2"/>
<feature type="domain" description="Nuclear receptor" evidence="10">
    <location>
        <begin position="293"/>
        <end position="375"/>
    </location>
</feature>
<dbReference type="Proteomes" id="UP000001307">
    <property type="component" value="Unassembled WGS sequence"/>
</dbReference>
<keyword evidence="3" id="KW-0862">Zinc</keyword>
<dbReference type="Gene3D" id="3.30.50.10">
    <property type="entry name" value="Erythroid Transcription Factor GATA-1, subunit A"/>
    <property type="match status" value="1"/>
</dbReference>
<evidence type="ECO:0000256" key="6">
    <source>
        <dbReference type="ARBA" id="ARBA00023163"/>
    </source>
</evidence>
<keyword evidence="4" id="KW-0805">Transcription regulation</keyword>
<protein>
    <recommendedName>
        <fullName evidence="10">Nuclear receptor domain-containing protein</fullName>
    </recommendedName>
</protein>
<feature type="region of interest" description="Disordered" evidence="9">
    <location>
        <begin position="173"/>
        <end position="194"/>
    </location>
</feature>
<evidence type="ECO:0000313" key="11">
    <source>
        <dbReference type="EMBL" id="CBY07124.1"/>
    </source>
</evidence>
<evidence type="ECO:0000259" key="10">
    <source>
        <dbReference type="PROSITE" id="PS51030"/>
    </source>
</evidence>
<keyword evidence="5" id="KW-0238">DNA-binding</keyword>
<evidence type="ECO:0000256" key="4">
    <source>
        <dbReference type="ARBA" id="ARBA00023015"/>
    </source>
</evidence>
<keyword evidence="1" id="KW-0479">Metal-binding</keyword>
<dbReference type="Pfam" id="PF00105">
    <property type="entry name" value="zf-C4"/>
    <property type="match status" value="1"/>
</dbReference>
<organism evidence="11">
    <name type="scientific">Oikopleura dioica</name>
    <name type="common">Tunicate</name>
    <dbReference type="NCBI Taxonomy" id="34765"/>
    <lineage>
        <taxon>Eukaryota</taxon>
        <taxon>Metazoa</taxon>
        <taxon>Chordata</taxon>
        <taxon>Tunicata</taxon>
        <taxon>Appendicularia</taxon>
        <taxon>Copelata</taxon>
        <taxon>Oikopleuridae</taxon>
        <taxon>Oikopleura</taxon>
    </lineage>
</organism>
<dbReference type="GO" id="GO:0043565">
    <property type="term" value="F:sequence-specific DNA binding"/>
    <property type="evidence" value="ECO:0007669"/>
    <property type="project" value="InterPro"/>
</dbReference>
<evidence type="ECO:0000256" key="9">
    <source>
        <dbReference type="SAM" id="MobiDB-lite"/>
    </source>
</evidence>
<gene>
    <name evidence="11" type="ORF">GSOID_T00006210001</name>
</gene>
<keyword evidence="6" id="KW-0804">Transcription</keyword>
<dbReference type="CDD" id="cd06916">
    <property type="entry name" value="NR_DBD_like"/>
    <property type="match status" value="1"/>
</dbReference>
<dbReference type="InterPro" id="IPR013088">
    <property type="entry name" value="Znf_NHR/GATA"/>
</dbReference>
<dbReference type="SMART" id="SM00399">
    <property type="entry name" value="ZnF_C4"/>
    <property type="match status" value="1"/>
</dbReference>
<evidence type="ECO:0000256" key="8">
    <source>
        <dbReference type="ARBA" id="ARBA00023242"/>
    </source>
</evidence>
<name>E4WTY2_OIKDI</name>
<dbReference type="AlphaFoldDB" id="E4WTY2"/>
<dbReference type="OrthoDB" id="10435162at2759"/>
<keyword evidence="8" id="KW-0539">Nucleus</keyword>
<keyword evidence="7" id="KW-0675">Receptor</keyword>
<dbReference type="InterPro" id="IPR001628">
    <property type="entry name" value="Znf_hrmn_rcpt"/>
</dbReference>